<keyword evidence="6" id="KW-1185">Reference proteome</keyword>
<accession>A0A835VW25</accession>
<dbReference type="SUPFAM" id="SSF54928">
    <property type="entry name" value="RNA-binding domain, RBD"/>
    <property type="match status" value="1"/>
</dbReference>
<organism evidence="5 6">
    <name type="scientific">Chlamydomonas incerta</name>
    <dbReference type="NCBI Taxonomy" id="51695"/>
    <lineage>
        <taxon>Eukaryota</taxon>
        <taxon>Viridiplantae</taxon>
        <taxon>Chlorophyta</taxon>
        <taxon>core chlorophytes</taxon>
        <taxon>Chlorophyceae</taxon>
        <taxon>CS clade</taxon>
        <taxon>Chlamydomonadales</taxon>
        <taxon>Chlamydomonadaceae</taxon>
        <taxon>Chlamydomonas</taxon>
    </lineage>
</organism>
<dbReference type="OrthoDB" id="439808at2759"/>
<reference evidence="5" key="1">
    <citation type="journal article" date="2020" name="bioRxiv">
        <title>Comparative genomics of Chlamydomonas.</title>
        <authorList>
            <person name="Craig R.J."/>
            <person name="Hasan A.R."/>
            <person name="Ness R.W."/>
            <person name="Keightley P.D."/>
        </authorList>
    </citation>
    <scope>NUCLEOTIDE SEQUENCE</scope>
    <source>
        <strain evidence="5">SAG 7.73</strain>
    </source>
</reference>
<dbReference type="GO" id="GO:0003729">
    <property type="term" value="F:mRNA binding"/>
    <property type="evidence" value="ECO:0007669"/>
    <property type="project" value="TreeGrafter"/>
</dbReference>
<feature type="domain" description="RRM" evidence="4">
    <location>
        <begin position="134"/>
        <end position="212"/>
    </location>
</feature>
<dbReference type="InterPro" id="IPR012677">
    <property type="entry name" value="Nucleotide-bd_a/b_plait_sf"/>
</dbReference>
<evidence type="ECO:0000313" key="6">
    <source>
        <dbReference type="Proteomes" id="UP000650467"/>
    </source>
</evidence>
<feature type="region of interest" description="Disordered" evidence="3">
    <location>
        <begin position="1"/>
        <end position="138"/>
    </location>
</feature>
<feature type="compositionally biased region" description="Basic and acidic residues" evidence="3">
    <location>
        <begin position="73"/>
        <end position="91"/>
    </location>
</feature>
<name>A0A835VW25_CHLIN</name>
<dbReference type="InterPro" id="IPR050502">
    <property type="entry name" value="Euk_RNA-bind_prot"/>
</dbReference>
<dbReference type="GO" id="GO:0005634">
    <property type="term" value="C:nucleus"/>
    <property type="evidence" value="ECO:0007669"/>
    <property type="project" value="TreeGrafter"/>
</dbReference>
<evidence type="ECO:0000256" key="2">
    <source>
        <dbReference type="PROSITE-ProRule" id="PRU00176"/>
    </source>
</evidence>
<dbReference type="InterPro" id="IPR000504">
    <property type="entry name" value="RRM_dom"/>
</dbReference>
<dbReference type="PANTHER" id="PTHR48025:SF1">
    <property type="entry name" value="RRM DOMAIN-CONTAINING PROTEIN"/>
    <property type="match status" value="1"/>
</dbReference>
<keyword evidence="1 2" id="KW-0694">RNA-binding</keyword>
<dbReference type="SMART" id="SM00360">
    <property type="entry name" value="RRM"/>
    <property type="match status" value="1"/>
</dbReference>
<dbReference type="Pfam" id="PF00076">
    <property type="entry name" value="RRM_1"/>
    <property type="match status" value="1"/>
</dbReference>
<evidence type="ECO:0000256" key="3">
    <source>
        <dbReference type="SAM" id="MobiDB-lite"/>
    </source>
</evidence>
<dbReference type="PROSITE" id="PS50102">
    <property type="entry name" value="RRM"/>
    <property type="match status" value="1"/>
</dbReference>
<dbReference type="PANTHER" id="PTHR48025">
    <property type="entry name" value="OS02G0815200 PROTEIN"/>
    <property type="match status" value="1"/>
</dbReference>
<dbReference type="CDD" id="cd00590">
    <property type="entry name" value="RRM_SF"/>
    <property type="match status" value="1"/>
</dbReference>
<proteinExistence type="predicted"/>
<evidence type="ECO:0000259" key="4">
    <source>
        <dbReference type="PROSITE" id="PS50102"/>
    </source>
</evidence>
<dbReference type="Gene3D" id="3.30.70.330">
    <property type="match status" value="1"/>
</dbReference>
<gene>
    <name evidence="5" type="ORF">HXX76_012452</name>
</gene>
<sequence>MDRSPDRDREDRGREERPRSVSPRRASPARRSRSPVRRRSRSPPRRSPERAQEAGDRRDRDRERRTERRSRSRSRDRTRDWDRDRERDRDRRRSRSRSRDRRRSRSRSPRRRDSRSPVRYGLPPADRTPPRPGTQLFVSGIDFRISERELERKFSEYGRVKEARVVRNPFSGQSRGFAFVGMSSTDEAEKAARDMDGREWSGRRLQVEIARNPR</sequence>
<dbReference type="AlphaFoldDB" id="A0A835VW25"/>
<feature type="compositionally biased region" description="Basic residues" evidence="3">
    <location>
        <begin position="27"/>
        <end position="44"/>
    </location>
</feature>
<feature type="compositionally biased region" description="Basic and acidic residues" evidence="3">
    <location>
        <begin position="46"/>
        <end position="66"/>
    </location>
</feature>
<dbReference type="EMBL" id="JAEHOC010000041">
    <property type="protein sequence ID" value="KAG2427256.1"/>
    <property type="molecule type" value="Genomic_DNA"/>
</dbReference>
<feature type="compositionally biased region" description="Basic residues" evidence="3">
    <location>
        <begin position="92"/>
        <end position="113"/>
    </location>
</feature>
<feature type="compositionally biased region" description="Basic and acidic residues" evidence="3">
    <location>
        <begin position="1"/>
        <end position="19"/>
    </location>
</feature>
<comment type="caution">
    <text evidence="5">The sequence shown here is derived from an EMBL/GenBank/DDBJ whole genome shotgun (WGS) entry which is preliminary data.</text>
</comment>
<dbReference type="InterPro" id="IPR035979">
    <property type="entry name" value="RBD_domain_sf"/>
</dbReference>
<protein>
    <recommendedName>
        <fullName evidence="4">RRM domain-containing protein</fullName>
    </recommendedName>
</protein>
<evidence type="ECO:0000256" key="1">
    <source>
        <dbReference type="ARBA" id="ARBA00022884"/>
    </source>
</evidence>
<dbReference type="Proteomes" id="UP000650467">
    <property type="component" value="Unassembled WGS sequence"/>
</dbReference>
<evidence type="ECO:0000313" key="5">
    <source>
        <dbReference type="EMBL" id="KAG2427256.1"/>
    </source>
</evidence>